<gene>
    <name evidence="3" type="ORF">FOKN1_2758</name>
</gene>
<dbReference type="EMBL" id="AP018052">
    <property type="protein sequence ID" value="BAZ95118.1"/>
    <property type="molecule type" value="Genomic_DNA"/>
</dbReference>
<feature type="transmembrane region" description="Helical" evidence="2">
    <location>
        <begin position="15"/>
        <end position="36"/>
    </location>
</feature>
<evidence type="ECO:0000313" key="4">
    <source>
        <dbReference type="Proteomes" id="UP000218765"/>
    </source>
</evidence>
<keyword evidence="2" id="KW-0472">Membrane</keyword>
<dbReference type="Proteomes" id="UP000218765">
    <property type="component" value="Chromosome"/>
</dbReference>
<keyword evidence="1" id="KW-0175">Coiled coil</keyword>
<feature type="coiled-coil region" evidence="1">
    <location>
        <begin position="47"/>
        <end position="116"/>
    </location>
</feature>
<dbReference type="OrthoDB" id="7056878at2"/>
<dbReference type="InterPro" id="IPR046703">
    <property type="entry name" value="DUF6776"/>
</dbReference>
<dbReference type="Pfam" id="PF20567">
    <property type="entry name" value="DUF6776"/>
    <property type="match status" value="1"/>
</dbReference>
<keyword evidence="2" id="KW-1133">Transmembrane helix</keyword>
<protein>
    <submittedName>
        <fullName evidence="3">Uncharacterized protein</fullName>
    </submittedName>
</protein>
<evidence type="ECO:0000256" key="1">
    <source>
        <dbReference type="SAM" id="Coils"/>
    </source>
</evidence>
<reference evidence="3 4" key="1">
    <citation type="submission" date="2017-05" db="EMBL/GenBank/DDBJ databases">
        <title>Thiocyanate degradation by Thiohalobacter thiocyanaticus FOKN1.</title>
        <authorList>
            <person name="Oshiki M."/>
            <person name="Fukushima T."/>
            <person name="Kawano S."/>
            <person name="Nakagawa J."/>
        </authorList>
    </citation>
    <scope>NUCLEOTIDE SEQUENCE [LARGE SCALE GENOMIC DNA]</scope>
    <source>
        <strain evidence="3 4">FOKN1</strain>
    </source>
</reference>
<evidence type="ECO:0000313" key="3">
    <source>
        <dbReference type="EMBL" id="BAZ95118.1"/>
    </source>
</evidence>
<sequence>MLGTGKTEVLILRRWTVRLAVLVTLFLVLAGGWLLYTWGGSHSREALTRLRLERDDLQQRVAVLEERNSELQRQFAAAERARQIDQQAYADYRRSRAQLEQTITALREELAFYRGIMAPEREIEGIHAQDFSLTRGLGPRSFRFRLVMVQIGSNDQLAQGEIEFNVRGTRDGAAIAYDHASLSPDPEAAAAIRYRYRYFQVIEGNWTLPAGFTAREVEVRAQPRGGGEAQHWTFAWKTAAGIPATEENANVGE</sequence>
<dbReference type="RefSeq" id="WP_096367137.1">
    <property type="nucleotide sequence ID" value="NZ_AP018052.1"/>
</dbReference>
<name>A0A1Z4VUS2_9GAMM</name>
<accession>A0A1Z4VUS2</accession>
<keyword evidence="2" id="KW-0812">Transmembrane</keyword>
<dbReference type="AlphaFoldDB" id="A0A1Z4VUS2"/>
<dbReference type="KEGG" id="ttc:FOKN1_2758"/>
<proteinExistence type="predicted"/>
<keyword evidence="4" id="KW-1185">Reference proteome</keyword>
<evidence type="ECO:0000256" key="2">
    <source>
        <dbReference type="SAM" id="Phobius"/>
    </source>
</evidence>
<organism evidence="3 4">
    <name type="scientific">Thiohalobacter thiocyanaticus</name>
    <dbReference type="NCBI Taxonomy" id="585455"/>
    <lineage>
        <taxon>Bacteria</taxon>
        <taxon>Pseudomonadati</taxon>
        <taxon>Pseudomonadota</taxon>
        <taxon>Gammaproteobacteria</taxon>
        <taxon>Thiohalobacterales</taxon>
        <taxon>Thiohalobacteraceae</taxon>
        <taxon>Thiohalobacter</taxon>
    </lineage>
</organism>